<name>A0ABX0KB42_9PROT</name>
<organism evidence="1 2">
    <name type="scientific">Acetobacter fallax</name>
    <dbReference type="NCBI Taxonomy" id="1737473"/>
    <lineage>
        <taxon>Bacteria</taxon>
        <taxon>Pseudomonadati</taxon>
        <taxon>Pseudomonadota</taxon>
        <taxon>Alphaproteobacteria</taxon>
        <taxon>Acetobacterales</taxon>
        <taxon>Acetobacteraceae</taxon>
        <taxon>Acetobacter</taxon>
    </lineage>
</organism>
<reference evidence="1 2" key="1">
    <citation type="journal article" date="2020" name="Int. J. Syst. Evol. Microbiol.">
        <title>Novel acetic acid bacteria from cider fermentations: Acetobacter conturbans sp. nov. and Acetobacter fallax sp. nov.</title>
        <authorList>
            <person name="Sombolestani A.S."/>
            <person name="Cleenwerck I."/>
            <person name="Cnockaert M."/>
            <person name="Borremans W."/>
            <person name="Wieme A.D."/>
            <person name="De Vuyst L."/>
            <person name="Vandamme P."/>
        </authorList>
    </citation>
    <scope>NUCLEOTIDE SEQUENCE [LARGE SCALE GENOMIC DNA]</scope>
    <source>
        <strain evidence="1 2">LMG 1637</strain>
    </source>
</reference>
<evidence type="ECO:0000313" key="1">
    <source>
        <dbReference type="EMBL" id="NHO33376.1"/>
    </source>
</evidence>
<dbReference type="RefSeq" id="WP_173577896.1">
    <property type="nucleotide sequence ID" value="NZ_WOSW01000026.1"/>
</dbReference>
<proteinExistence type="predicted"/>
<gene>
    <name evidence="1" type="ORF">GOB84_12525</name>
</gene>
<sequence>MPDAVRPGTKTSRRRMAGLIALGLFCGLVDLAGAWKAAHPHVSAAYRALYLTPGAIKNGTNCEAARTARATDTSPGRRCGDD</sequence>
<protein>
    <submittedName>
        <fullName evidence="1">Uncharacterized protein</fullName>
    </submittedName>
</protein>
<keyword evidence="2" id="KW-1185">Reference proteome</keyword>
<accession>A0ABX0KB42</accession>
<dbReference type="Proteomes" id="UP000615326">
    <property type="component" value="Unassembled WGS sequence"/>
</dbReference>
<comment type="caution">
    <text evidence="1">The sequence shown here is derived from an EMBL/GenBank/DDBJ whole genome shotgun (WGS) entry which is preliminary data.</text>
</comment>
<evidence type="ECO:0000313" key="2">
    <source>
        <dbReference type="Proteomes" id="UP000615326"/>
    </source>
</evidence>
<dbReference type="EMBL" id="WOSW01000026">
    <property type="protein sequence ID" value="NHO33376.1"/>
    <property type="molecule type" value="Genomic_DNA"/>
</dbReference>